<feature type="transmembrane region" description="Helical" evidence="8">
    <location>
        <begin position="96"/>
        <end position="117"/>
    </location>
</feature>
<keyword evidence="2 8" id="KW-0812">Transmembrane</keyword>
<gene>
    <name evidence="9" type="ORF">DSPE1174_LOCUS17599</name>
</gene>
<evidence type="ECO:0000256" key="3">
    <source>
        <dbReference type="ARBA" id="ARBA00022989"/>
    </source>
</evidence>
<dbReference type="GO" id="GO:0042147">
    <property type="term" value="P:retrograde transport, endosome to Golgi"/>
    <property type="evidence" value="ECO:0007669"/>
    <property type="project" value="InterPro"/>
</dbReference>
<accession>A0A7S2G941</accession>
<comment type="subcellular location">
    <subcellularLocation>
        <location evidence="1">Golgi apparatus membrane</location>
        <topology evidence="1">Multi-pass membrane protein</topology>
    </subcellularLocation>
</comment>
<evidence type="ECO:0000313" key="9">
    <source>
        <dbReference type="EMBL" id="CAD9437347.1"/>
    </source>
</evidence>
<organism evidence="9">
    <name type="scientific">Octactis speculum</name>
    <dbReference type="NCBI Taxonomy" id="3111310"/>
    <lineage>
        <taxon>Eukaryota</taxon>
        <taxon>Sar</taxon>
        <taxon>Stramenopiles</taxon>
        <taxon>Ochrophyta</taxon>
        <taxon>Dictyochophyceae</taxon>
        <taxon>Dictyochales</taxon>
        <taxon>Dictyochaceae</taxon>
        <taxon>Octactis</taxon>
    </lineage>
</organism>
<evidence type="ECO:0000256" key="2">
    <source>
        <dbReference type="ARBA" id="ARBA00022692"/>
    </source>
</evidence>
<dbReference type="AlphaFoldDB" id="A0A7S2G941"/>
<proteinExistence type="inferred from homology"/>
<evidence type="ECO:0000256" key="8">
    <source>
        <dbReference type="SAM" id="Phobius"/>
    </source>
</evidence>
<name>A0A7S2G941_9STRA</name>
<keyword evidence="3 8" id="KW-1133">Transmembrane helix</keyword>
<keyword evidence="4" id="KW-0333">Golgi apparatus</keyword>
<evidence type="ECO:0008006" key="10">
    <source>
        <dbReference type="Google" id="ProtNLM"/>
    </source>
</evidence>
<dbReference type="GO" id="GO:0000139">
    <property type="term" value="C:Golgi membrane"/>
    <property type="evidence" value="ECO:0007669"/>
    <property type="project" value="UniProtKB-SubCell"/>
</dbReference>
<dbReference type="Pfam" id="PF04178">
    <property type="entry name" value="Got1"/>
    <property type="match status" value="1"/>
</dbReference>
<dbReference type="PANTHER" id="PTHR21493:SF9">
    <property type="entry name" value="GOLGI TRANSPORT PROTEIN 1-RELATED"/>
    <property type="match status" value="1"/>
</dbReference>
<feature type="transmembrane region" description="Helical" evidence="8">
    <location>
        <begin position="153"/>
        <end position="171"/>
    </location>
</feature>
<dbReference type="GO" id="GO:0006888">
    <property type="term" value="P:endoplasmic reticulum to Golgi vesicle-mediated transport"/>
    <property type="evidence" value="ECO:0007669"/>
    <property type="project" value="InterPro"/>
</dbReference>
<dbReference type="GO" id="GO:0005829">
    <property type="term" value="C:cytosol"/>
    <property type="evidence" value="ECO:0007669"/>
    <property type="project" value="GOC"/>
</dbReference>
<comment type="similarity">
    <text evidence="6">Belongs to the GOT1 family.</text>
</comment>
<evidence type="ECO:0000256" key="6">
    <source>
        <dbReference type="ARBA" id="ARBA00025799"/>
    </source>
</evidence>
<sequence length="222" mass="24301">MMFSRAINAQSRRPLSCLQRCGKGLGVRGGGRYDQSGYYYESFDDDNADTEYRYDDYAYPPQQHAPAQETPPSPKAAQNNKNGAGLAFANGSNRKLGMGLVAGGSAITLLGITLMFNKSLIKLGNIMFVSGIPCLLGIARVSKFLTQPSKMRGSATLAAGFFLILIGWPIFGMLVEIFGLLNLFGNMFPLLWSMLKRLPFVSALLSESSPQDDRQPSGRDYY</sequence>
<feature type="transmembrane region" description="Helical" evidence="8">
    <location>
        <begin position="123"/>
        <end position="141"/>
    </location>
</feature>
<feature type="region of interest" description="Disordered" evidence="7">
    <location>
        <begin position="61"/>
        <end position="81"/>
    </location>
</feature>
<protein>
    <recommendedName>
        <fullName evidence="10">Vesicle transport protein</fullName>
    </recommendedName>
</protein>
<dbReference type="InterPro" id="IPR007305">
    <property type="entry name" value="Vesicle_transpt_Got1/SFT2"/>
</dbReference>
<evidence type="ECO:0000256" key="4">
    <source>
        <dbReference type="ARBA" id="ARBA00023034"/>
    </source>
</evidence>
<dbReference type="InterPro" id="IPR045176">
    <property type="entry name" value="Got1"/>
</dbReference>
<dbReference type="EMBL" id="HBGS01034155">
    <property type="protein sequence ID" value="CAD9437347.1"/>
    <property type="molecule type" value="Transcribed_RNA"/>
</dbReference>
<evidence type="ECO:0000256" key="7">
    <source>
        <dbReference type="SAM" id="MobiDB-lite"/>
    </source>
</evidence>
<dbReference type="PANTHER" id="PTHR21493">
    <property type="entry name" value="CGI-141-RELATED/LIPASE CONTAINING PROTEIN"/>
    <property type="match status" value="1"/>
</dbReference>
<evidence type="ECO:0000256" key="5">
    <source>
        <dbReference type="ARBA" id="ARBA00023136"/>
    </source>
</evidence>
<reference evidence="9" key="1">
    <citation type="submission" date="2021-01" db="EMBL/GenBank/DDBJ databases">
        <authorList>
            <person name="Corre E."/>
            <person name="Pelletier E."/>
            <person name="Niang G."/>
            <person name="Scheremetjew M."/>
            <person name="Finn R."/>
            <person name="Kale V."/>
            <person name="Holt S."/>
            <person name="Cochrane G."/>
            <person name="Meng A."/>
            <person name="Brown T."/>
            <person name="Cohen L."/>
        </authorList>
    </citation>
    <scope>NUCLEOTIDE SEQUENCE</scope>
    <source>
        <strain evidence="9">CCMP1381</strain>
    </source>
</reference>
<evidence type="ECO:0000256" key="1">
    <source>
        <dbReference type="ARBA" id="ARBA00004653"/>
    </source>
</evidence>
<keyword evidence="5 8" id="KW-0472">Membrane</keyword>